<dbReference type="InterPro" id="IPR018647">
    <property type="entry name" value="SLFN_3-like_DNA/RNA_helicase"/>
</dbReference>
<reference evidence="2" key="1">
    <citation type="submission" date="2023-10" db="EMBL/GenBank/DDBJ databases">
        <title>Characterization and whole genome sequencing of a novel strain of Bergeyella porcorum QD2021 isolated from pig.</title>
        <authorList>
            <person name="Liu G."/>
            <person name="Chen C."/>
            <person name="Han X."/>
        </authorList>
    </citation>
    <scope>NUCLEOTIDE SEQUENCE</scope>
    <source>
        <strain evidence="2">QD2021</strain>
    </source>
</reference>
<evidence type="ECO:0000313" key="2">
    <source>
        <dbReference type="EMBL" id="WOC53000.1"/>
    </source>
</evidence>
<dbReference type="InterPro" id="IPR027417">
    <property type="entry name" value="P-loop_NTPase"/>
</dbReference>
<accession>A0AAU0F863</accession>
<dbReference type="Gene3D" id="3.40.50.300">
    <property type="entry name" value="P-loop containing nucleotide triphosphate hydrolases"/>
    <property type="match status" value="1"/>
</dbReference>
<proteinExistence type="predicted"/>
<dbReference type="RefSeq" id="WP_327984307.1">
    <property type="nucleotide sequence ID" value="NZ_CP136426.1"/>
</dbReference>
<dbReference type="EMBL" id="CP136426">
    <property type="protein sequence ID" value="WOC53000.1"/>
    <property type="molecule type" value="Genomic_DNA"/>
</dbReference>
<sequence length="656" mass="75122">MNRSYYNSSITNFIKEDSNSIFGKLSKNNQHTLEDLQKNAWLKQIEILKHSIKDLAGNIYFEFSIPRMGKRVDNILIYNNIIFVIEFKVGDDQFTNHAQNQTIDYCLDLLNFHEGSHDKIIIPVLVATKAPSLQNDFYKAKSFEKCILCNESNLSENLDKISETFKSDNFIDPVKWENSIYKPTPTIIEAAQALYKGHNVQEISRNDSGAINLSKTANAINQIIEHSKVNHKKSICFLTGVPGAGKTLAGLNIANERLKADELEHSVFLSGNGPLVDVLREALARDSVETAKQNGEKITKSEAERKAKSFIQNIHHFRDDNLKTDKAPIEKVVVFDEAQRAWNKEQVSKFMKTKKGIEDFNLSEPEYLINVMDRHNDWCTIVCLIGGGQEINTGEAGVSEWIASLKNKFENWDIYYSDKILSEHSTYINDNELLNWLKNNGNKETDLHLSVSIRSFRSEKVALFVHHLLENNPTEASSVYNSIKNNYPIFITRNLKKATTWLKKSAKGTERIGIIASSGGKRLKAEGINVKNEISPVEWFLNPMDDVRSSYYLEDIATEFEIQGLEIDYTCLAWDINLYYDNGWHFQNFKGSKWQNANQEAVKKYILNAYRVLLTRARQGMIIYIPEVDNTDLTRPNIKYDLTYEYLKSCGLNIIM</sequence>
<dbReference type="Proteomes" id="UP001432059">
    <property type="component" value="Chromosome"/>
</dbReference>
<organism evidence="2 3">
    <name type="scientific">Bergeyella porcorum</name>
    <dbReference type="NCBI Taxonomy" id="1735111"/>
    <lineage>
        <taxon>Bacteria</taxon>
        <taxon>Pseudomonadati</taxon>
        <taxon>Bacteroidota</taxon>
        <taxon>Flavobacteriia</taxon>
        <taxon>Flavobacteriales</taxon>
        <taxon>Weeksellaceae</taxon>
        <taxon>Bergeyella</taxon>
    </lineage>
</organism>
<dbReference type="Pfam" id="PF09848">
    <property type="entry name" value="SLFN-g3_helicase"/>
    <property type="match status" value="1"/>
</dbReference>
<dbReference type="KEGG" id="bpor:BPO_2353"/>
<protein>
    <recommendedName>
        <fullName evidence="1">Schlafen group 3-like DNA/RNA helicase domain-containing protein</fullName>
    </recommendedName>
</protein>
<gene>
    <name evidence="2" type="ORF">BPO_2353</name>
</gene>
<feature type="domain" description="Schlafen group 3-like DNA/RNA helicase" evidence="1">
    <location>
        <begin position="233"/>
        <end position="626"/>
    </location>
</feature>
<dbReference type="SUPFAM" id="SSF52540">
    <property type="entry name" value="P-loop containing nucleoside triphosphate hydrolases"/>
    <property type="match status" value="2"/>
</dbReference>
<evidence type="ECO:0000313" key="3">
    <source>
        <dbReference type="Proteomes" id="UP001432059"/>
    </source>
</evidence>
<keyword evidence="3" id="KW-1185">Reference proteome</keyword>
<name>A0AAU0F863_9FLAO</name>
<dbReference type="AlphaFoldDB" id="A0AAU0F863"/>
<evidence type="ECO:0000259" key="1">
    <source>
        <dbReference type="Pfam" id="PF09848"/>
    </source>
</evidence>